<comment type="caution">
    <text evidence="11">The sequence shown here is derived from an EMBL/GenBank/DDBJ whole genome shotgun (WGS) entry which is preliminary data.</text>
</comment>
<keyword evidence="4 10" id="KW-0349">Heme</keyword>
<dbReference type="InterPro" id="IPR008069">
    <property type="entry name" value="Cyt_P450_E_grp-I_CYP2D-like"/>
</dbReference>
<comment type="cofactor">
    <cofactor evidence="1 10">
        <name>heme</name>
        <dbReference type="ChEBI" id="CHEBI:30413"/>
    </cofactor>
</comment>
<comment type="function">
    <text evidence="10">Cytochromes P450 are a group of heme-thiolate monooxygenases. In liver microsomes, this enzyme is involved in an NADPH-dependent electron transport pathway. It oxidizes a variety of structurally unrelated compounds, including steroids, fatty acids, and xenobiotics.</text>
</comment>
<dbReference type="InterPro" id="IPR002401">
    <property type="entry name" value="Cyt_P450_E_grp-I"/>
</dbReference>
<keyword evidence="6 10" id="KW-0560">Oxidoreductase</keyword>
<keyword evidence="7 10" id="KW-0408">Iron</keyword>
<reference evidence="11 12" key="1">
    <citation type="journal article" date="2020" name="Mol. Biol. Evol.">
        <title>Interspecific Gene Flow and the Evolution of Specialization in Black and White Rhinoceros.</title>
        <authorList>
            <person name="Moodley Y."/>
            <person name="Westbury M.V."/>
            <person name="Russo I.M."/>
            <person name="Gopalakrishnan S."/>
            <person name="Rakotoarivelo A."/>
            <person name="Olsen R.A."/>
            <person name="Prost S."/>
            <person name="Tunstall T."/>
            <person name="Ryder O.A."/>
            <person name="Dalen L."/>
            <person name="Bruford M.W."/>
        </authorList>
    </citation>
    <scope>NUCLEOTIDE SEQUENCE [LARGE SCALE GENOMIC DNA]</scope>
    <source>
        <strain evidence="11">SBR-YM</strain>
        <tissue evidence="11">Skin</tissue>
    </source>
</reference>
<dbReference type="AlphaFoldDB" id="A0A7J7EDQ2"/>
<protein>
    <recommendedName>
        <fullName evidence="10">Cytochrome P450</fullName>
        <ecNumber evidence="10">1.14.14.-</ecNumber>
    </recommendedName>
</protein>
<dbReference type="PANTHER" id="PTHR24300">
    <property type="entry name" value="CYTOCHROME P450 508A4-RELATED"/>
    <property type="match status" value="1"/>
</dbReference>
<gene>
    <name evidence="11" type="ORF">HPG69_018701</name>
</gene>
<sequence length="401" mass="43233">MASCAPRRPPAELQMRPPCRGLHLDPSAALGGSALGVRSPVLTEAAMGLLTGETLGPLAVAVAIFLLLAWCWGPGSPKANPRRLGQATLPRGRASPMPLTLGLQLRRRFGDVFSLQLAWTPVVVVNGLAAIREALVDHSDDTSDRPPAPIFEHLGFGPRSEGKAGGGACRWLRPKGTRAIGQGVGAEAGPGHTWTTPTSAPPPGVVFARYGPAWREQRRFSYHDPRFNKLLDRTLYFLKEDTGFLPEVLNTIPGLLRIPGLTAKIFPGHRAFMALLDELIAEHRMTRDPAQPPRDLTDTFVDQVEKAKRNPESSFNDENLRQVVTDLFTAGMGSGGPPAQTPPMPGISCQGTTLITNLSSVLKDETRFSFSVPAGQPRPSRHGIFGIVVNPCPYQLLAVPR</sequence>
<accession>A0A7J7EDQ2</accession>
<evidence type="ECO:0000313" key="12">
    <source>
        <dbReference type="Proteomes" id="UP000551758"/>
    </source>
</evidence>
<evidence type="ECO:0000256" key="6">
    <source>
        <dbReference type="ARBA" id="ARBA00023002"/>
    </source>
</evidence>
<keyword evidence="9" id="KW-0472">Membrane</keyword>
<keyword evidence="5 10" id="KW-0479">Metal-binding</keyword>
<dbReference type="Gene3D" id="1.10.630.10">
    <property type="entry name" value="Cytochrome P450"/>
    <property type="match status" value="1"/>
</dbReference>
<name>A0A7J7EDQ2_DICBM</name>
<comment type="subcellular location">
    <subcellularLocation>
        <location evidence="10">Endoplasmic reticulum membrane</location>
    </subcellularLocation>
    <subcellularLocation>
        <location evidence="10">Microsome membrane</location>
    </subcellularLocation>
    <subcellularLocation>
        <location evidence="2">Membrane</location>
    </subcellularLocation>
</comment>
<evidence type="ECO:0000256" key="9">
    <source>
        <dbReference type="ARBA" id="ARBA00023136"/>
    </source>
</evidence>
<evidence type="ECO:0000256" key="3">
    <source>
        <dbReference type="ARBA" id="ARBA00010617"/>
    </source>
</evidence>
<dbReference type="PRINTS" id="PR00463">
    <property type="entry name" value="EP450I"/>
</dbReference>
<dbReference type="InterPro" id="IPR001128">
    <property type="entry name" value="Cyt_P450"/>
</dbReference>
<evidence type="ECO:0000313" key="11">
    <source>
        <dbReference type="EMBL" id="KAF5913817.1"/>
    </source>
</evidence>
<dbReference type="GO" id="GO:0005506">
    <property type="term" value="F:iron ion binding"/>
    <property type="evidence" value="ECO:0007669"/>
    <property type="project" value="UniProtKB-UniRule"/>
</dbReference>
<evidence type="ECO:0000256" key="10">
    <source>
        <dbReference type="RuleBase" id="RU368047"/>
    </source>
</evidence>
<evidence type="ECO:0000256" key="4">
    <source>
        <dbReference type="ARBA" id="ARBA00022617"/>
    </source>
</evidence>
<evidence type="ECO:0000256" key="2">
    <source>
        <dbReference type="ARBA" id="ARBA00004370"/>
    </source>
</evidence>
<evidence type="ECO:0000256" key="7">
    <source>
        <dbReference type="ARBA" id="ARBA00023004"/>
    </source>
</evidence>
<organism evidence="11 12">
    <name type="scientific">Diceros bicornis minor</name>
    <name type="common">South-central black rhinoceros</name>
    <dbReference type="NCBI Taxonomy" id="77932"/>
    <lineage>
        <taxon>Eukaryota</taxon>
        <taxon>Metazoa</taxon>
        <taxon>Chordata</taxon>
        <taxon>Craniata</taxon>
        <taxon>Vertebrata</taxon>
        <taxon>Euteleostomi</taxon>
        <taxon>Mammalia</taxon>
        <taxon>Eutheria</taxon>
        <taxon>Laurasiatheria</taxon>
        <taxon>Perissodactyla</taxon>
        <taxon>Rhinocerotidae</taxon>
        <taxon>Diceros</taxon>
    </lineage>
</organism>
<dbReference type="EC" id="1.14.14.-" evidence="10"/>
<proteinExistence type="inferred from homology"/>
<dbReference type="PANTHER" id="PTHR24300:SF1">
    <property type="entry name" value="CYTOCHROME P450 2D6-RELATED"/>
    <property type="match status" value="1"/>
</dbReference>
<keyword evidence="12" id="KW-1185">Reference proteome</keyword>
<dbReference type="InterPro" id="IPR036396">
    <property type="entry name" value="Cyt_P450_sf"/>
</dbReference>
<dbReference type="InterPro" id="IPR050182">
    <property type="entry name" value="Cytochrome_P450_fam2"/>
</dbReference>
<dbReference type="GO" id="GO:0006805">
    <property type="term" value="P:xenobiotic metabolic process"/>
    <property type="evidence" value="ECO:0007669"/>
    <property type="project" value="TreeGrafter"/>
</dbReference>
<dbReference type="Proteomes" id="UP000551758">
    <property type="component" value="Unassembled WGS sequence"/>
</dbReference>
<comment type="similarity">
    <text evidence="3 10">Belongs to the cytochrome P450 family.</text>
</comment>
<dbReference type="SUPFAM" id="SSF48264">
    <property type="entry name" value="Cytochrome P450"/>
    <property type="match status" value="1"/>
</dbReference>
<dbReference type="GO" id="GO:0019369">
    <property type="term" value="P:arachidonate metabolic process"/>
    <property type="evidence" value="ECO:0007669"/>
    <property type="project" value="TreeGrafter"/>
</dbReference>
<dbReference type="GO" id="GO:0005789">
    <property type="term" value="C:endoplasmic reticulum membrane"/>
    <property type="evidence" value="ECO:0007669"/>
    <property type="project" value="UniProtKB-SubCell"/>
</dbReference>
<evidence type="ECO:0000256" key="1">
    <source>
        <dbReference type="ARBA" id="ARBA00001971"/>
    </source>
</evidence>
<keyword evidence="8 10" id="KW-0503">Monooxygenase</keyword>
<dbReference type="GO" id="GO:0016712">
    <property type="term" value="F:oxidoreductase activity, acting on paired donors, with incorporation or reduction of molecular oxygen, reduced flavin or flavoprotein as one donor, and incorporation of one atom of oxygen"/>
    <property type="evidence" value="ECO:0007669"/>
    <property type="project" value="InterPro"/>
</dbReference>
<evidence type="ECO:0000256" key="5">
    <source>
        <dbReference type="ARBA" id="ARBA00022723"/>
    </source>
</evidence>
<dbReference type="PRINTS" id="PR01686">
    <property type="entry name" value="EP450ICYP2D"/>
</dbReference>
<dbReference type="EMBL" id="JACDTQ010003538">
    <property type="protein sequence ID" value="KAF5913817.1"/>
    <property type="molecule type" value="Genomic_DNA"/>
</dbReference>
<dbReference type="Pfam" id="PF00067">
    <property type="entry name" value="p450"/>
    <property type="match status" value="2"/>
</dbReference>
<dbReference type="GO" id="GO:0020037">
    <property type="term" value="F:heme binding"/>
    <property type="evidence" value="ECO:0007669"/>
    <property type="project" value="UniProtKB-UniRule"/>
</dbReference>
<evidence type="ECO:0000256" key="8">
    <source>
        <dbReference type="ARBA" id="ARBA00023033"/>
    </source>
</evidence>